<dbReference type="InterPro" id="IPR002843">
    <property type="entry name" value="ATPase_V0-cplx_csu/dsu"/>
</dbReference>
<protein>
    <recommendedName>
        <fullName evidence="5">V-type ATP synthase subunit C</fullName>
    </recommendedName>
</protein>
<evidence type="ECO:0000256" key="2">
    <source>
        <dbReference type="ARBA" id="ARBA00023065"/>
    </source>
</evidence>
<keyword evidence="2" id="KW-0406">Ion transport</keyword>
<proteinExistence type="predicted"/>
<evidence type="ECO:0000313" key="3">
    <source>
        <dbReference type="EMBL" id="GAN34918.1"/>
    </source>
</evidence>
<dbReference type="SUPFAM" id="SSF103486">
    <property type="entry name" value="V-type ATP synthase subunit C"/>
    <property type="match status" value="1"/>
</dbReference>
<dbReference type="Proteomes" id="UP000032309">
    <property type="component" value="Unassembled WGS sequence"/>
</dbReference>
<dbReference type="Pfam" id="PF01992">
    <property type="entry name" value="vATP-synt_AC39"/>
    <property type="match status" value="1"/>
</dbReference>
<dbReference type="InterPro" id="IPR050873">
    <property type="entry name" value="V-ATPase_V0D/AC39_subunit"/>
</dbReference>
<evidence type="ECO:0000313" key="4">
    <source>
        <dbReference type="Proteomes" id="UP000032309"/>
    </source>
</evidence>
<sequence length="345" mass="40608">MPNGTYHHEWCYLSGRVNILECSLLSMNFFEKLLSSNNLNDVLTNLNNTPLKAYFTDSKHLYEFETLLDDYYHDKLYEIRSLSPHSAICDFFLIRNDILNLKKFITSKTLGINKNTFLKGTMSKDTWNNEWHGKATSLPKVFKESISFFKTAVNNLKKESLPFIIDLICDGAYLRYIENFSNKINVEIIQRYLMIYQCVKGLKVIRRVMVLKLDMKLLEQYFLEGFDKEHVFYRLMKNTAWISEKTLREAFIGAYCNTPLLDQYFIQVLSLNLFPNISFQYEVVTDNYLLDIMQPVKFIPFGTERVFGYLCGLTVEVFNLKLVLGGKVHRIESNFLRERLRKTYA</sequence>
<accession>A0ABQ0K1X7</accession>
<keyword evidence="1" id="KW-0813">Transport</keyword>
<dbReference type="PANTHER" id="PTHR38682:SF1">
    <property type="entry name" value="V-TYPE ATP SYNTHASE SUBUNIT C"/>
    <property type="match status" value="1"/>
</dbReference>
<gene>
    <name evidence="3" type="ORF">BROSI_A3462</name>
</gene>
<evidence type="ECO:0008006" key="5">
    <source>
        <dbReference type="Google" id="ProtNLM"/>
    </source>
</evidence>
<dbReference type="RefSeq" id="WP_052564876.1">
    <property type="nucleotide sequence ID" value="NZ_BAFN01000001.1"/>
</dbReference>
<evidence type="ECO:0000256" key="1">
    <source>
        <dbReference type="ARBA" id="ARBA00022448"/>
    </source>
</evidence>
<dbReference type="InterPro" id="IPR044911">
    <property type="entry name" value="V-type_ATPase_csu/dsu_dom_3"/>
</dbReference>
<dbReference type="PANTHER" id="PTHR38682">
    <property type="entry name" value="V-TYPE ATP SYNTHASE SUBUNIT C"/>
    <property type="match status" value="1"/>
</dbReference>
<reference evidence="4" key="1">
    <citation type="journal article" date="2015" name="Genome Announc.">
        <title>Draft Genome Sequence of an Anaerobic Ammonium-Oxidizing Bacterium, "Candidatus Brocadia sinica".</title>
        <authorList>
            <person name="Oshiki M."/>
            <person name="Shinyako-Hata K."/>
            <person name="Satoh H."/>
            <person name="Okabe S."/>
        </authorList>
    </citation>
    <scope>NUCLEOTIDE SEQUENCE [LARGE SCALE GENOMIC DNA]</scope>
    <source>
        <strain evidence="4">JPN1</strain>
    </source>
</reference>
<dbReference type="EMBL" id="BAFN01000001">
    <property type="protein sequence ID" value="GAN34918.1"/>
    <property type="molecule type" value="Genomic_DNA"/>
</dbReference>
<dbReference type="InterPro" id="IPR036079">
    <property type="entry name" value="ATPase_csu/dsu_sf"/>
</dbReference>
<name>A0ABQ0K1X7_9BACT</name>
<keyword evidence="4" id="KW-1185">Reference proteome</keyword>
<comment type="caution">
    <text evidence="3">The sequence shown here is derived from an EMBL/GenBank/DDBJ whole genome shotgun (WGS) entry which is preliminary data.</text>
</comment>
<dbReference type="Gene3D" id="1.10.132.50">
    <property type="entry name" value="ATP synthase (C/AC39) subunit, domain 3"/>
    <property type="match status" value="2"/>
</dbReference>
<organism evidence="3 4">
    <name type="scientific">Candidatus Brocadia sinica JPN1</name>
    <dbReference type="NCBI Taxonomy" id="1197129"/>
    <lineage>
        <taxon>Bacteria</taxon>
        <taxon>Pseudomonadati</taxon>
        <taxon>Planctomycetota</taxon>
        <taxon>Candidatus Brocadiia</taxon>
        <taxon>Candidatus Brocadiales</taxon>
        <taxon>Candidatus Brocadiaceae</taxon>
        <taxon>Candidatus Brocadia</taxon>
    </lineage>
</organism>